<keyword evidence="4" id="KW-1185">Reference proteome</keyword>
<reference evidence="3 4" key="1">
    <citation type="journal article" date="2015" name="Genome Announc.">
        <title>Expanding the biotechnology potential of lactobacilli through comparative genomics of 213 strains and associated genera.</title>
        <authorList>
            <person name="Sun Z."/>
            <person name="Harris H.M."/>
            <person name="McCann A."/>
            <person name="Guo C."/>
            <person name="Argimon S."/>
            <person name="Zhang W."/>
            <person name="Yang X."/>
            <person name="Jeffery I.B."/>
            <person name="Cooney J.C."/>
            <person name="Kagawa T.F."/>
            <person name="Liu W."/>
            <person name="Song Y."/>
            <person name="Salvetti E."/>
            <person name="Wrobel A."/>
            <person name="Rasinkangas P."/>
            <person name="Parkhill J."/>
            <person name="Rea M.C."/>
            <person name="O'Sullivan O."/>
            <person name="Ritari J."/>
            <person name="Douillard F.P."/>
            <person name="Paul Ross R."/>
            <person name="Yang R."/>
            <person name="Briner A.E."/>
            <person name="Felis G.E."/>
            <person name="de Vos W.M."/>
            <person name="Barrangou R."/>
            <person name="Klaenhammer T.R."/>
            <person name="Caufield P.W."/>
            <person name="Cui Y."/>
            <person name="Zhang H."/>
            <person name="O'Toole P.W."/>
        </authorList>
    </citation>
    <scope>NUCLEOTIDE SEQUENCE [LARGE SCALE GENOMIC DNA]</scope>
    <source>
        <strain evidence="3 4">DSM 16982</strain>
    </source>
</reference>
<evidence type="ECO:0000313" key="3">
    <source>
        <dbReference type="EMBL" id="KRM17178.1"/>
    </source>
</evidence>
<evidence type="ECO:0000313" key="4">
    <source>
        <dbReference type="Proteomes" id="UP000051302"/>
    </source>
</evidence>
<protein>
    <recommendedName>
        <fullName evidence="5">Surface layer protein A domain-containing protein</fullName>
    </recommendedName>
</protein>
<dbReference type="PATRIC" id="fig|1423774.3.peg.434"/>
<feature type="compositionally biased region" description="Polar residues" evidence="1">
    <location>
        <begin position="96"/>
        <end position="106"/>
    </location>
</feature>
<organism evidence="3 4">
    <name type="scientific">Companilactobacillus nantensis DSM 16982</name>
    <dbReference type="NCBI Taxonomy" id="1423774"/>
    <lineage>
        <taxon>Bacteria</taxon>
        <taxon>Bacillati</taxon>
        <taxon>Bacillota</taxon>
        <taxon>Bacilli</taxon>
        <taxon>Lactobacillales</taxon>
        <taxon>Lactobacillaceae</taxon>
        <taxon>Companilactobacillus</taxon>
    </lineage>
</organism>
<dbReference type="STRING" id="1423774.FD31_GL000423"/>
<dbReference type="AlphaFoldDB" id="A0A0R1WGL1"/>
<sequence>MKKLLYSSIILGAGLFAFGIQGNNVLTVKAADEVSAEGADSVSSDKIENHESVEKVDSQLVKEATTEDTNESSKEEPQEKSSQDSVPVSNDEENPVNPQQVATNRINKTKDRIPYIEIRPTDEAIQKAVEQDPTKPLANVDDPAYEGDLLVPYTYYGNGAAYVLDSNGQPIADSNTETGYQENRFEDIYTEIDGIRNTSSDFTGIVYGVIGDEEPTNKKEKMLKALKREGAFFMEYRNHGYSNLEELEMYVDAFKSKLKEIQSLNDDGTPVVKTPVIETTPITGTTTFSHHHSSSTTQSNAQTNDKLPLVVVAIRQAKLYSADGTEVTDRGLSDASVWMVDKVSTINGQKMYRISANEWVAESDVI</sequence>
<evidence type="ECO:0008006" key="5">
    <source>
        <dbReference type="Google" id="ProtNLM"/>
    </source>
</evidence>
<dbReference type="Proteomes" id="UP000051302">
    <property type="component" value="Unassembled WGS sequence"/>
</dbReference>
<gene>
    <name evidence="3" type="ORF">FD31_GL000423</name>
</gene>
<comment type="caution">
    <text evidence="3">The sequence shown here is derived from an EMBL/GenBank/DDBJ whole genome shotgun (WGS) entry which is preliminary data.</text>
</comment>
<feature type="signal peptide" evidence="2">
    <location>
        <begin position="1"/>
        <end position="22"/>
    </location>
</feature>
<feature type="compositionally biased region" description="Basic and acidic residues" evidence="1">
    <location>
        <begin position="71"/>
        <end position="82"/>
    </location>
</feature>
<feature type="chain" id="PRO_5039053884" description="Surface layer protein A domain-containing protein" evidence="2">
    <location>
        <begin position="23"/>
        <end position="366"/>
    </location>
</feature>
<name>A0A0R1WGL1_9LACO</name>
<feature type="region of interest" description="Disordered" evidence="1">
    <location>
        <begin position="37"/>
        <end position="107"/>
    </location>
</feature>
<evidence type="ECO:0000256" key="2">
    <source>
        <dbReference type="SAM" id="SignalP"/>
    </source>
</evidence>
<keyword evidence="2" id="KW-0732">Signal</keyword>
<dbReference type="EMBL" id="AZFV01000012">
    <property type="protein sequence ID" value="KRM17178.1"/>
    <property type="molecule type" value="Genomic_DNA"/>
</dbReference>
<proteinExistence type="predicted"/>
<feature type="compositionally biased region" description="Basic and acidic residues" evidence="1">
    <location>
        <begin position="43"/>
        <end position="57"/>
    </location>
</feature>
<dbReference type="RefSeq" id="WP_057892000.1">
    <property type="nucleotide sequence ID" value="NZ_AZFV01000012.1"/>
</dbReference>
<accession>A0A0R1WGL1</accession>
<evidence type="ECO:0000256" key="1">
    <source>
        <dbReference type="SAM" id="MobiDB-lite"/>
    </source>
</evidence>